<evidence type="ECO:0000313" key="2">
    <source>
        <dbReference type="EMBL" id="RDB84282.1"/>
    </source>
</evidence>
<dbReference type="InterPro" id="IPR049514">
    <property type="entry name" value="Fic-like_C"/>
</dbReference>
<dbReference type="Proteomes" id="UP000253857">
    <property type="component" value="Unassembled WGS sequence"/>
</dbReference>
<dbReference type="EMBL" id="PPTY01000018">
    <property type="protein sequence ID" value="RDB84282.1"/>
    <property type="molecule type" value="Genomic_DNA"/>
</dbReference>
<dbReference type="RefSeq" id="WP_052106118.1">
    <property type="nucleotide sequence ID" value="NZ_PPTY01000018.1"/>
</dbReference>
<gene>
    <name evidence="2" type="ORF">C1871_10345</name>
</gene>
<reference evidence="2 3" key="1">
    <citation type="journal article" date="2018" name="Elife">
        <title>Discovery and characterization of a prevalent human gut bacterial enzyme sufficient for the inactivation of a family of plant toxins.</title>
        <authorList>
            <person name="Koppel N."/>
            <person name="Bisanz J.E."/>
            <person name="Pandelia M.E."/>
            <person name="Turnbaugh P.J."/>
            <person name="Balskus E.P."/>
        </authorList>
    </citation>
    <scope>NUCLEOTIDE SEQUENCE [LARGE SCALE GENOMIC DNA]</scope>
    <source>
        <strain evidence="2 3">FAA1-1-60AUCSF</strain>
    </source>
</reference>
<name>A0A369N372_EGGLN</name>
<organism evidence="2 3">
    <name type="scientific">Eggerthella lenta</name>
    <name type="common">Eubacterium lentum</name>
    <dbReference type="NCBI Taxonomy" id="84112"/>
    <lineage>
        <taxon>Bacteria</taxon>
        <taxon>Bacillati</taxon>
        <taxon>Actinomycetota</taxon>
        <taxon>Coriobacteriia</taxon>
        <taxon>Eggerthellales</taxon>
        <taxon>Eggerthellaceae</taxon>
        <taxon>Eggerthella</taxon>
    </lineage>
</organism>
<feature type="domain" description="Filamentation induced by cAMP protein Fic-like C-terminal" evidence="1">
    <location>
        <begin position="2"/>
        <end position="48"/>
    </location>
</feature>
<evidence type="ECO:0000259" key="1">
    <source>
        <dbReference type="Pfam" id="PF21247"/>
    </source>
</evidence>
<proteinExistence type="predicted"/>
<evidence type="ECO:0000313" key="3">
    <source>
        <dbReference type="Proteomes" id="UP000253857"/>
    </source>
</evidence>
<dbReference type="AlphaFoldDB" id="A0A369N372"/>
<accession>A0A369N372</accession>
<sequence length="51" mass="5809">MSLVELMGKIGLADRKNFRDLYLKPSLDSGLIEMTIPGKPTSRNQRYRAVK</sequence>
<protein>
    <submittedName>
        <fullName evidence="2">Cell filamentation protein Fic</fullName>
    </submittedName>
</protein>
<dbReference type="Pfam" id="PF21247">
    <property type="entry name" value="Fic-like_C"/>
    <property type="match status" value="1"/>
</dbReference>
<comment type="caution">
    <text evidence="2">The sequence shown here is derived from an EMBL/GenBank/DDBJ whole genome shotgun (WGS) entry which is preliminary data.</text>
</comment>